<reference evidence="1" key="1">
    <citation type="submission" date="2018-05" db="EMBL/GenBank/DDBJ databases">
        <authorList>
            <person name="Lanie J.A."/>
            <person name="Ng W.-L."/>
            <person name="Kazmierczak K.M."/>
            <person name="Andrzejewski T.M."/>
            <person name="Davidsen T.M."/>
            <person name="Wayne K.J."/>
            <person name="Tettelin H."/>
            <person name="Glass J.I."/>
            <person name="Rusch D."/>
            <person name="Podicherti R."/>
            <person name="Tsui H.-C.T."/>
            <person name="Winkler M.E."/>
        </authorList>
    </citation>
    <scope>NUCLEOTIDE SEQUENCE</scope>
</reference>
<name>A0A382B2D3_9ZZZZ</name>
<organism evidence="1">
    <name type="scientific">marine metagenome</name>
    <dbReference type="NCBI Taxonomy" id="408172"/>
    <lineage>
        <taxon>unclassified sequences</taxon>
        <taxon>metagenomes</taxon>
        <taxon>ecological metagenomes</taxon>
    </lineage>
</organism>
<dbReference type="EMBL" id="UINC01027712">
    <property type="protein sequence ID" value="SVB07423.1"/>
    <property type="molecule type" value="Genomic_DNA"/>
</dbReference>
<evidence type="ECO:0000313" key="1">
    <source>
        <dbReference type="EMBL" id="SVB07423.1"/>
    </source>
</evidence>
<gene>
    <name evidence="1" type="ORF">METZ01_LOCUS160277</name>
</gene>
<evidence type="ECO:0008006" key="2">
    <source>
        <dbReference type="Google" id="ProtNLM"/>
    </source>
</evidence>
<dbReference type="AlphaFoldDB" id="A0A382B2D3"/>
<proteinExistence type="predicted"/>
<dbReference type="InterPro" id="IPR014917">
    <property type="entry name" value="DUF1800"/>
</dbReference>
<sequence length="479" mass="54105">MIDPKWFVRKVGFGLRPEEDIPADPLAWAFAQTDVLPLSVGIEDLTMSGTEIVPWPEEFQWSLEERVARFIEYWDGKEALDRDFDRNSAEYKAGIKELKKLLAQRYDELHRAHQCLYGSTPVFERLAHFWQNHFTVGSTGAEDWNGHYHQAAIKEKMLGSFPDLLYAALSHPAMMLYLDNHSSVGPDSEDAKWAKRNGKVAGLNENLAREILELHTLSPSGGYSQADIIGLAKVLTGWGYWPTSKDVKNVMSKDRWYLFFPNRHQPGRKKILGRTYGQGRATLRDVLDDLAIHPNTARFISTKLARSFIADEPSVAALDAIESAWKSSDGHLPTIHKAVIQEVANAGPKAKLIPPEPWLYQICRISGANLFPGFNNLEPEGSYERDPAELLEEAGQWYWSERQPNGFSDLSVDWTSAEYMDRRIRLSRLVSLAGRPTVSPESVIARCGLSKKVVKLIGRASSLHDQYTLLFCSKEFMGV</sequence>
<protein>
    <recommendedName>
        <fullName evidence="2">DUF1800 domain-containing protein</fullName>
    </recommendedName>
</protein>
<dbReference type="Pfam" id="PF08811">
    <property type="entry name" value="DUF1800"/>
    <property type="match status" value="1"/>
</dbReference>
<accession>A0A382B2D3</accession>